<organism evidence="16 17">
    <name type="scientific">Clostridium kluyveri (strain NBRC 12016)</name>
    <dbReference type="NCBI Taxonomy" id="583346"/>
    <lineage>
        <taxon>Bacteria</taxon>
        <taxon>Bacillati</taxon>
        <taxon>Bacillota</taxon>
        <taxon>Clostridia</taxon>
        <taxon>Eubacteriales</taxon>
        <taxon>Clostridiaceae</taxon>
        <taxon>Clostridium</taxon>
    </lineage>
</organism>
<comment type="catalytic activity">
    <reaction evidence="11">
        <text>a 5,6-dihydrouridine in tRNA + NAD(+) = a uridine in tRNA + NADH + H(+)</text>
        <dbReference type="Rhea" id="RHEA:54452"/>
        <dbReference type="Rhea" id="RHEA-COMP:13339"/>
        <dbReference type="Rhea" id="RHEA-COMP:13887"/>
        <dbReference type="ChEBI" id="CHEBI:15378"/>
        <dbReference type="ChEBI" id="CHEBI:57540"/>
        <dbReference type="ChEBI" id="CHEBI:57945"/>
        <dbReference type="ChEBI" id="CHEBI:65315"/>
        <dbReference type="ChEBI" id="CHEBI:74443"/>
    </reaction>
</comment>
<protein>
    <recommendedName>
        <fullName evidence="12">tRNA-dihydrouridine synthase</fullName>
        <ecNumber evidence="12">1.3.1.-</ecNumber>
    </recommendedName>
</protein>
<keyword evidence="9 12" id="KW-0560">Oxidoreductase</keyword>
<dbReference type="SUPFAM" id="SSF51395">
    <property type="entry name" value="FMN-linked oxidoreductases"/>
    <property type="match status" value="1"/>
</dbReference>
<evidence type="ECO:0000256" key="2">
    <source>
        <dbReference type="ARBA" id="ARBA00002790"/>
    </source>
</evidence>
<feature type="binding site" evidence="14">
    <location>
        <begin position="18"/>
        <end position="20"/>
    </location>
    <ligand>
        <name>FMN</name>
        <dbReference type="ChEBI" id="CHEBI:58210"/>
    </ligand>
</feature>
<dbReference type="InterPro" id="IPR013785">
    <property type="entry name" value="Aldolase_TIM"/>
</dbReference>
<dbReference type="Proteomes" id="UP000007969">
    <property type="component" value="Chromosome"/>
</dbReference>
<evidence type="ECO:0000256" key="1">
    <source>
        <dbReference type="ARBA" id="ARBA00001917"/>
    </source>
</evidence>
<dbReference type="EMBL" id="AP009049">
    <property type="protein sequence ID" value="BAH05195.1"/>
    <property type="molecule type" value="Genomic_DNA"/>
</dbReference>
<feature type="binding site" evidence="14">
    <location>
        <position position="142"/>
    </location>
    <ligand>
        <name>FMN</name>
        <dbReference type="ChEBI" id="CHEBI:58210"/>
    </ligand>
</feature>
<evidence type="ECO:0000256" key="3">
    <source>
        <dbReference type="ARBA" id="ARBA00022555"/>
    </source>
</evidence>
<dbReference type="GO" id="GO:0050660">
    <property type="term" value="F:flavin adenine dinucleotide binding"/>
    <property type="evidence" value="ECO:0007669"/>
    <property type="project" value="InterPro"/>
</dbReference>
<dbReference type="PANTHER" id="PTHR45846">
    <property type="entry name" value="TRNA-DIHYDROURIDINE(47) SYNTHASE [NAD(P)(+)]-LIKE"/>
    <property type="match status" value="1"/>
</dbReference>
<dbReference type="InterPro" id="IPR004652">
    <property type="entry name" value="DusB-like"/>
</dbReference>
<keyword evidence="5 12" id="KW-0288">FMN</keyword>
<dbReference type="InterPro" id="IPR035587">
    <property type="entry name" value="DUS-like_FMN-bd"/>
</dbReference>
<dbReference type="GO" id="GO:0000049">
    <property type="term" value="F:tRNA binding"/>
    <property type="evidence" value="ECO:0007669"/>
    <property type="project" value="UniProtKB-KW"/>
</dbReference>
<evidence type="ECO:0000313" key="17">
    <source>
        <dbReference type="Proteomes" id="UP000007969"/>
    </source>
</evidence>
<evidence type="ECO:0000259" key="15">
    <source>
        <dbReference type="Pfam" id="PF01207"/>
    </source>
</evidence>
<evidence type="ECO:0000256" key="5">
    <source>
        <dbReference type="ARBA" id="ARBA00022643"/>
    </source>
</evidence>
<dbReference type="Gene3D" id="3.20.20.70">
    <property type="entry name" value="Aldolase class I"/>
    <property type="match status" value="1"/>
</dbReference>
<dbReference type="PANTHER" id="PTHR45846:SF1">
    <property type="entry name" value="TRNA-DIHYDROURIDINE(47) SYNTHASE [NAD(P)(+)]-LIKE"/>
    <property type="match status" value="1"/>
</dbReference>
<keyword evidence="4 12" id="KW-0285">Flavoprotein</keyword>
<dbReference type="CDD" id="cd02801">
    <property type="entry name" value="DUS_like_FMN"/>
    <property type="match status" value="1"/>
</dbReference>
<dbReference type="Gene3D" id="1.10.1200.80">
    <property type="entry name" value="Putative flavin oxidoreducatase, domain 2"/>
    <property type="match status" value="1"/>
</dbReference>
<dbReference type="InterPro" id="IPR018517">
    <property type="entry name" value="tRNA_hU_synthase_CS"/>
</dbReference>
<sequence length="322" mass="36384">MIMKIGEIEFENNVFLAPMAGITDRAFRELCIEFKCGLVYTEMISAKALFYGSKATESMLIVSPVEAPIAVQIFGNDPVIMAKACDYFNENKDICMVDINMGCPAPKIVRNGEGSALMKNPKLASEIVKEVKKASLKPVTVKMRIGFDSESINAVNFARIMEQSGADAVTIHGRTSTQMYNGKANWDIISDVKQSIKIPVIGNGDVFTVEDASRLFEFTKCDGIMIGRGSLGNPWIFSQIYENKNSRSITYPTPQQKIDMCIEHYNRAIYYNGEYKAVREMRKQIGWYIKGLKNSKEIKEKINCEERSEIVFEILNQYKFML</sequence>
<feature type="binding site" evidence="14">
    <location>
        <begin position="227"/>
        <end position="228"/>
    </location>
    <ligand>
        <name>FMN</name>
        <dbReference type="ChEBI" id="CHEBI:58210"/>
    </ligand>
</feature>
<dbReference type="InterPro" id="IPR024036">
    <property type="entry name" value="tRNA-dHydroUridine_Synthase_C"/>
</dbReference>
<comment type="function">
    <text evidence="2 12">Catalyzes the synthesis of 5,6-dihydrouridine (D), a modified base found in the D-loop of most tRNAs, via the reduction of the C5-C6 double bond in target uridines.</text>
</comment>
<evidence type="ECO:0000256" key="10">
    <source>
        <dbReference type="ARBA" id="ARBA00048205"/>
    </source>
</evidence>
<name>B9DY70_CLOK1</name>
<accession>B9DY70</accession>
<feature type="binding site" evidence="14">
    <location>
        <position position="172"/>
    </location>
    <ligand>
        <name>FMN</name>
        <dbReference type="ChEBI" id="CHEBI:58210"/>
    </ligand>
</feature>
<evidence type="ECO:0000256" key="6">
    <source>
        <dbReference type="ARBA" id="ARBA00022694"/>
    </source>
</evidence>
<keyword evidence="7" id="KW-0521">NADP</keyword>
<keyword evidence="6 12" id="KW-0819">tRNA processing</keyword>
<gene>
    <name evidence="16" type="ordered locus">CKR_0144</name>
</gene>
<evidence type="ECO:0000256" key="11">
    <source>
        <dbReference type="ARBA" id="ARBA00048802"/>
    </source>
</evidence>
<dbReference type="AlphaFoldDB" id="B9DY70"/>
<keyword evidence="3" id="KW-0820">tRNA-binding</keyword>
<proteinExistence type="inferred from homology"/>
<comment type="similarity">
    <text evidence="12">Belongs to the dus family.</text>
</comment>
<evidence type="ECO:0000256" key="8">
    <source>
        <dbReference type="ARBA" id="ARBA00022884"/>
    </source>
</evidence>
<dbReference type="PROSITE" id="PS01136">
    <property type="entry name" value="UPF0034"/>
    <property type="match status" value="1"/>
</dbReference>
<dbReference type="Pfam" id="PF01207">
    <property type="entry name" value="Dus"/>
    <property type="match status" value="1"/>
</dbReference>
<feature type="binding site" evidence="14">
    <location>
        <position position="72"/>
    </location>
    <ligand>
        <name>FMN</name>
        <dbReference type="ChEBI" id="CHEBI:58210"/>
    </ligand>
</feature>
<dbReference type="GO" id="GO:0017150">
    <property type="term" value="F:tRNA dihydrouridine synthase activity"/>
    <property type="evidence" value="ECO:0007669"/>
    <property type="project" value="InterPro"/>
</dbReference>
<dbReference type="PIRSF" id="PIRSF006621">
    <property type="entry name" value="Dus"/>
    <property type="match status" value="1"/>
</dbReference>
<feature type="domain" description="DUS-like FMN-binding" evidence="15">
    <location>
        <begin position="16"/>
        <end position="303"/>
    </location>
</feature>
<keyword evidence="14" id="KW-0547">Nucleotide-binding</keyword>
<comment type="catalytic activity">
    <reaction evidence="10">
        <text>a 5,6-dihydrouridine in tRNA + NADP(+) = a uridine in tRNA + NADPH + H(+)</text>
        <dbReference type="Rhea" id="RHEA:23624"/>
        <dbReference type="Rhea" id="RHEA-COMP:13339"/>
        <dbReference type="Rhea" id="RHEA-COMP:13887"/>
        <dbReference type="ChEBI" id="CHEBI:15378"/>
        <dbReference type="ChEBI" id="CHEBI:57783"/>
        <dbReference type="ChEBI" id="CHEBI:58349"/>
        <dbReference type="ChEBI" id="CHEBI:65315"/>
        <dbReference type="ChEBI" id="CHEBI:74443"/>
    </reaction>
</comment>
<evidence type="ECO:0000256" key="7">
    <source>
        <dbReference type="ARBA" id="ARBA00022857"/>
    </source>
</evidence>
<keyword evidence="8" id="KW-0694">RNA-binding</keyword>
<dbReference type="InterPro" id="IPR001269">
    <property type="entry name" value="DUS_fam"/>
</dbReference>
<dbReference type="EC" id="1.3.1.-" evidence="12"/>
<dbReference type="KEGG" id="ckr:CKR_0144"/>
<evidence type="ECO:0000256" key="4">
    <source>
        <dbReference type="ARBA" id="ARBA00022630"/>
    </source>
</evidence>
<evidence type="ECO:0000256" key="9">
    <source>
        <dbReference type="ARBA" id="ARBA00023002"/>
    </source>
</evidence>
<dbReference type="NCBIfam" id="TIGR00737">
    <property type="entry name" value="nifR3_yhdG"/>
    <property type="match status" value="1"/>
</dbReference>
<feature type="active site" description="Proton donor" evidence="13">
    <location>
        <position position="103"/>
    </location>
</feature>
<evidence type="ECO:0000256" key="12">
    <source>
        <dbReference type="PIRNR" id="PIRNR006621"/>
    </source>
</evidence>
<comment type="cofactor">
    <cofactor evidence="1 12 14">
        <name>FMN</name>
        <dbReference type="ChEBI" id="CHEBI:58210"/>
    </cofactor>
</comment>
<dbReference type="HOGENOM" id="CLU_013299_0_3_9"/>
<evidence type="ECO:0000313" key="16">
    <source>
        <dbReference type="EMBL" id="BAH05195.1"/>
    </source>
</evidence>
<evidence type="ECO:0000256" key="14">
    <source>
        <dbReference type="PIRSR" id="PIRSR006621-2"/>
    </source>
</evidence>
<reference evidence="17" key="1">
    <citation type="submission" date="2005-09" db="EMBL/GenBank/DDBJ databases">
        <title>Complete genome sequence of Clostridium kluyveri and comparative genomics of Clostridia species.</title>
        <authorList>
            <person name="Inui M."/>
            <person name="Nonaka H."/>
            <person name="Shinoda Y."/>
            <person name="Ikenaga Y."/>
            <person name="Abe M."/>
            <person name="Naito K."/>
            <person name="Vertes A.A."/>
            <person name="Yukawa H."/>
        </authorList>
    </citation>
    <scope>NUCLEOTIDE SEQUENCE [LARGE SCALE GENOMIC DNA]</scope>
    <source>
        <strain evidence="17">NBRC 12016</strain>
    </source>
</reference>
<evidence type="ECO:0000256" key="13">
    <source>
        <dbReference type="PIRSR" id="PIRSR006621-1"/>
    </source>
</evidence>